<accession>A0ABW1ZR61</accession>
<protein>
    <recommendedName>
        <fullName evidence="4">Tetratricopeptide repeat protein</fullName>
    </recommendedName>
</protein>
<dbReference type="Gene3D" id="1.25.40.10">
    <property type="entry name" value="Tetratricopeptide repeat domain"/>
    <property type="match status" value="2"/>
</dbReference>
<proteinExistence type="predicted"/>
<organism evidence="2 3">
    <name type="scientific">Deinococcus multiflagellatus</name>
    <dbReference type="NCBI Taxonomy" id="1656887"/>
    <lineage>
        <taxon>Bacteria</taxon>
        <taxon>Thermotogati</taxon>
        <taxon>Deinococcota</taxon>
        <taxon>Deinococci</taxon>
        <taxon>Deinococcales</taxon>
        <taxon>Deinococcaceae</taxon>
        <taxon>Deinococcus</taxon>
    </lineage>
</organism>
<dbReference type="RefSeq" id="WP_380057951.1">
    <property type="nucleotide sequence ID" value="NZ_JBHSWB010000001.1"/>
</dbReference>
<evidence type="ECO:0000313" key="2">
    <source>
        <dbReference type="EMBL" id="MFC6662209.1"/>
    </source>
</evidence>
<sequence length="527" mass="56151">MPGAARAEAEGRPLEALRLYLQAGDTPRALDLARRSAPALEEGWAFDVLRQMLDSLPYAALGPDLQVKLCLCLLHVGEVVRAEALLRELRDLPEVRAETLFLLSVVASRRGDSARQLALAEDGLRAAPTDRVRTRLMRVQASALNVLGRTAEALPIAHEALALAQDTAQHGERAHLLALLNALQAFTRTPLAEREAVIQAGVRAYHRAGLAPACTRLHASLAYLYRLHGRLQDAWTELRVAQALEDQGPTPDGCLVLEAQGDLHRAGGDDRAAQTAYEAALHRAEAQGITYLQDTLAYKLAELALHAGHTAAAHTWLTQARSWQYEQPGRWTGGGAQFYEGLFAALRGDPAAATRHLRAALSDPRLGLEEQVRAQAWLLHLTPAHQPLPAEGVGALKELLTFLGSAAALHPDLSALAPLQARMPGLFPARGNPEAPTPRPGRRPAPAPAGDPAGRRRAGECGRHAAAAGTQQTCRIAGVARAARPRHPRAAGGRPGGRRHGAAPRGVREGLGAAPARGPQRGAGRGL</sequence>
<dbReference type="InterPro" id="IPR011990">
    <property type="entry name" value="TPR-like_helical_dom_sf"/>
</dbReference>
<evidence type="ECO:0000256" key="1">
    <source>
        <dbReference type="SAM" id="MobiDB-lite"/>
    </source>
</evidence>
<dbReference type="SUPFAM" id="SSF48452">
    <property type="entry name" value="TPR-like"/>
    <property type="match status" value="2"/>
</dbReference>
<feature type="region of interest" description="Disordered" evidence="1">
    <location>
        <begin position="426"/>
        <end position="527"/>
    </location>
</feature>
<feature type="compositionally biased region" description="Low complexity" evidence="1">
    <location>
        <begin position="510"/>
        <end position="520"/>
    </location>
</feature>
<feature type="compositionally biased region" description="Basic and acidic residues" evidence="1">
    <location>
        <begin position="453"/>
        <end position="463"/>
    </location>
</feature>
<feature type="compositionally biased region" description="Pro residues" evidence="1">
    <location>
        <begin position="435"/>
        <end position="449"/>
    </location>
</feature>
<reference evidence="3" key="1">
    <citation type="journal article" date="2019" name="Int. J. Syst. Evol. Microbiol.">
        <title>The Global Catalogue of Microorganisms (GCM) 10K type strain sequencing project: providing services to taxonomists for standard genome sequencing and annotation.</title>
        <authorList>
            <consortium name="The Broad Institute Genomics Platform"/>
            <consortium name="The Broad Institute Genome Sequencing Center for Infectious Disease"/>
            <person name="Wu L."/>
            <person name="Ma J."/>
        </authorList>
    </citation>
    <scope>NUCLEOTIDE SEQUENCE [LARGE SCALE GENOMIC DNA]</scope>
    <source>
        <strain evidence="3">CCUG 63830</strain>
    </source>
</reference>
<dbReference type="Proteomes" id="UP001596317">
    <property type="component" value="Unassembled WGS sequence"/>
</dbReference>
<dbReference type="EMBL" id="JBHSWB010000001">
    <property type="protein sequence ID" value="MFC6662209.1"/>
    <property type="molecule type" value="Genomic_DNA"/>
</dbReference>
<gene>
    <name evidence="2" type="ORF">ACFP90_19180</name>
</gene>
<name>A0ABW1ZR61_9DEIO</name>
<evidence type="ECO:0000313" key="3">
    <source>
        <dbReference type="Proteomes" id="UP001596317"/>
    </source>
</evidence>
<comment type="caution">
    <text evidence="2">The sequence shown here is derived from an EMBL/GenBank/DDBJ whole genome shotgun (WGS) entry which is preliminary data.</text>
</comment>
<keyword evidence="3" id="KW-1185">Reference proteome</keyword>
<evidence type="ECO:0008006" key="4">
    <source>
        <dbReference type="Google" id="ProtNLM"/>
    </source>
</evidence>